<dbReference type="NCBIfam" id="TIGR01725">
    <property type="entry name" value="phge_HK97_gp10"/>
    <property type="match status" value="1"/>
</dbReference>
<evidence type="ECO:0000313" key="1">
    <source>
        <dbReference type="EMBL" id="OWU77602.1"/>
    </source>
</evidence>
<dbReference type="AlphaFoldDB" id="A0A225NRX2"/>
<dbReference type="RefSeq" id="WP_088648232.1">
    <property type="nucleotide sequence ID" value="NZ_AQQR01000001.1"/>
</dbReference>
<comment type="caution">
    <text evidence="1">The sequence shown here is derived from an EMBL/GenBank/DDBJ whole genome shotgun (WGS) entry which is preliminary data.</text>
</comment>
<protein>
    <recommendedName>
        <fullName evidence="3">HK97 gp10 family phage protein</fullName>
    </recommendedName>
</protein>
<sequence length="154" mass="17145">MSVTMKLTGFSELERELDKLSRAAGKGALRRSLRKAAEPLAEKMRVNAPRDDSPDLVESIAVSTKLSKRQRGLHRKTVRDDKASVEMFVGAGPLPEAHLQEFGTIHHPPQPWARPAWDSDRAAMLDRLRVELWAEVSKSVARAEARAAKRAARS</sequence>
<dbReference type="Proteomes" id="UP000215377">
    <property type="component" value="Unassembled WGS sequence"/>
</dbReference>
<organism evidence="1 2">
    <name type="scientific">Marinibacterium profundimaris</name>
    <dbReference type="NCBI Taxonomy" id="1679460"/>
    <lineage>
        <taxon>Bacteria</taxon>
        <taxon>Pseudomonadati</taxon>
        <taxon>Pseudomonadota</taxon>
        <taxon>Alphaproteobacteria</taxon>
        <taxon>Rhodobacterales</taxon>
        <taxon>Paracoccaceae</taxon>
        <taxon>Marinibacterium</taxon>
    </lineage>
</organism>
<dbReference type="OrthoDB" id="7585428at2"/>
<accession>A0A225NRX2</accession>
<dbReference type="Pfam" id="PF04883">
    <property type="entry name" value="HK97-gp10_like"/>
    <property type="match status" value="1"/>
</dbReference>
<reference evidence="1 2" key="1">
    <citation type="submission" date="2013-04" db="EMBL/GenBank/DDBJ databases">
        <title>Oceanicola sp. 22II1-22F33 Genome Sequencing.</title>
        <authorList>
            <person name="Lai Q."/>
            <person name="Li G."/>
            <person name="Shao Z."/>
        </authorList>
    </citation>
    <scope>NUCLEOTIDE SEQUENCE [LARGE SCALE GENOMIC DNA]</scope>
    <source>
        <strain evidence="1 2">22II1-22F33</strain>
    </source>
</reference>
<dbReference type="EMBL" id="AQQR01000001">
    <property type="protein sequence ID" value="OWU77602.1"/>
    <property type="molecule type" value="Genomic_DNA"/>
</dbReference>
<name>A0A225NRX2_9RHOB</name>
<keyword evidence="2" id="KW-1185">Reference proteome</keyword>
<proteinExistence type="predicted"/>
<dbReference type="InterPro" id="IPR010064">
    <property type="entry name" value="HK97-gp10_tail"/>
</dbReference>
<gene>
    <name evidence="1" type="ORF">ATO3_02640</name>
</gene>
<evidence type="ECO:0000313" key="2">
    <source>
        <dbReference type="Proteomes" id="UP000215377"/>
    </source>
</evidence>
<evidence type="ECO:0008006" key="3">
    <source>
        <dbReference type="Google" id="ProtNLM"/>
    </source>
</evidence>